<proteinExistence type="predicted"/>
<evidence type="ECO:0000313" key="1">
    <source>
        <dbReference type="EMBL" id="ATA65617.1"/>
    </source>
</evidence>
<sequence>MSKNEEHHNAEARLTVQSFFEALGLRTQPKLPEGIIGYNGQVNISLLRGIINAHPLRQLIQVSKAKSDFTSLPMAVQDIVKALSRYEDSEWVLTKFGVFKFKVKKPQEEIQTVIEKYRNEIPNHVYDKLKNALKSW</sequence>
<keyword evidence="2" id="KW-1185">Reference proteome</keyword>
<gene>
    <name evidence="1" type="ORF">2050HW_00282</name>
</gene>
<dbReference type="EMBL" id="MF285618">
    <property type="protein sequence ID" value="ATA65617.1"/>
    <property type="molecule type" value="Genomic_DNA"/>
</dbReference>
<accession>A0A289YVU4</accession>
<dbReference type="Proteomes" id="UP000223363">
    <property type="component" value="Segment"/>
</dbReference>
<reference evidence="2" key="1">
    <citation type="submission" date="2017-06" db="EMBL/GenBank/DDBJ databases">
        <authorList>
            <person name="Zhao X."/>
        </authorList>
    </citation>
    <scope>NUCLEOTIDE SEQUENCE [LARGE SCALE GENOMIC DNA]</scope>
</reference>
<name>A0A289YVU4_9CAUD</name>
<evidence type="ECO:0000313" key="2">
    <source>
        <dbReference type="Proteomes" id="UP000223363"/>
    </source>
</evidence>
<organism evidence="1 2">
    <name type="scientific">Serratia phage vB_SmaM_ 2050HW</name>
    <dbReference type="NCBI Taxonomy" id="2024252"/>
    <lineage>
        <taxon>Viruses</taxon>
        <taxon>Duplodnaviria</taxon>
        <taxon>Heunggongvirae</taxon>
        <taxon>Uroviricota</taxon>
        <taxon>Caudoviricetes</taxon>
        <taxon>Chimalliviridae</taxon>
        <taxon>Moabitevirus</taxon>
        <taxon>Moabitevirus mv2050HW</taxon>
    </lineage>
</organism>
<protein>
    <submittedName>
        <fullName evidence="1">Uncharacterized protein</fullName>
    </submittedName>
</protein>